<evidence type="ECO:0000313" key="5">
    <source>
        <dbReference type="Proteomes" id="UP000316609"/>
    </source>
</evidence>
<organism evidence="4 5">
    <name type="scientific">Eiseniibacteriota bacterium</name>
    <dbReference type="NCBI Taxonomy" id="2212470"/>
    <lineage>
        <taxon>Bacteria</taxon>
        <taxon>Candidatus Eiseniibacteriota</taxon>
    </lineage>
</organism>
<dbReference type="Gene3D" id="3.90.650.10">
    <property type="entry name" value="PurM-like C-terminal domain"/>
    <property type="match status" value="1"/>
</dbReference>
<evidence type="ECO:0000313" key="4">
    <source>
        <dbReference type="EMBL" id="TMQ67856.1"/>
    </source>
</evidence>
<dbReference type="PANTHER" id="PTHR30303">
    <property type="entry name" value="HYDROGENASE ISOENZYMES FORMATION PROTEIN HYPE"/>
    <property type="match status" value="1"/>
</dbReference>
<dbReference type="InterPro" id="IPR011854">
    <property type="entry name" value="HypE"/>
</dbReference>
<proteinExistence type="inferred from homology"/>
<dbReference type="InterPro" id="IPR016188">
    <property type="entry name" value="PurM-like_N"/>
</dbReference>
<comment type="caution">
    <text evidence="4">The sequence shown here is derived from an EMBL/GenBank/DDBJ whole genome shotgun (WGS) entry which is preliminary data.</text>
</comment>
<dbReference type="GO" id="GO:0051604">
    <property type="term" value="P:protein maturation"/>
    <property type="evidence" value="ECO:0007669"/>
    <property type="project" value="TreeGrafter"/>
</dbReference>
<dbReference type="PIRSF" id="PIRSF005644">
    <property type="entry name" value="Hdrgns_mtr_HypE"/>
    <property type="match status" value="1"/>
</dbReference>
<dbReference type="InterPro" id="IPR036676">
    <property type="entry name" value="PurM-like_C_sf"/>
</dbReference>
<dbReference type="Pfam" id="PF00586">
    <property type="entry name" value="AIRS"/>
    <property type="match status" value="1"/>
</dbReference>
<evidence type="ECO:0000259" key="2">
    <source>
        <dbReference type="Pfam" id="PF00586"/>
    </source>
</evidence>
<evidence type="ECO:0000256" key="1">
    <source>
        <dbReference type="ARBA" id="ARBA00006243"/>
    </source>
</evidence>
<accession>A0A538TW52</accession>
<dbReference type="SUPFAM" id="SSF55326">
    <property type="entry name" value="PurM N-terminal domain-like"/>
    <property type="match status" value="1"/>
</dbReference>
<dbReference type="EMBL" id="VBOY01000027">
    <property type="protein sequence ID" value="TMQ67856.1"/>
    <property type="molecule type" value="Genomic_DNA"/>
</dbReference>
<gene>
    <name evidence="4" type="ORF">E6K78_03310</name>
</gene>
<name>A0A538TW52_UNCEI</name>
<dbReference type="Proteomes" id="UP000316609">
    <property type="component" value="Unassembled WGS sequence"/>
</dbReference>
<dbReference type="InterPro" id="IPR010918">
    <property type="entry name" value="PurM-like_C_dom"/>
</dbReference>
<dbReference type="Pfam" id="PF02769">
    <property type="entry name" value="AIRS_C"/>
    <property type="match status" value="1"/>
</dbReference>
<protein>
    <submittedName>
        <fullName evidence="4">AIR synthase</fullName>
    </submittedName>
</protein>
<evidence type="ECO:0000259" key="3">
    <source>
        <dbReference type="Pfam" id="PF02769"/>
    </source>
</evidence>
<comment type="similarity">
    <text evidence="1">Belongs to the HypE family.</text>
</comment>
<dbReference type="PANTHER" id="PTHR30303:SF4">
    <property type="entry name" value="HYDROGENASE EXPRESSION_FORMATION PROTEIN HYPE"/>
    <property type="match status" value="1"/>
</dbReference>
<dbReference type="Gene3D" id="3.30.1330.10">
    <property type="entry name" value="PurM-like, N-terminal domain"/>
    <property type="match status" value="1"/>
</dbReference>
<dbReference type="AlphaFoldDB" id="A0A538TW52"/>
<reference evidence="4 5" key="1">
    <citation type="journal article" date="2019" name="Nat. Microbiol.">
        <title>Mediterranean grassland soil C-N compound turnover is dependent on rainfall and depth, and is mediated by genomically divergent microorganisms.</title>
        <authorList>
            <person name="Diamond S."/>
            <person name="Andeer P.F."/>
            <person name="Li Z."/>
            <person name="Crits-Christoph A."/>
            <person name="Burstein D."/>
            <person name="Anantharaman K."/>
            <person name="Lane K.R."/>
            <person name="Thomas B.C."/>
            <person name="Pan C."/>
            <person name="Northen T.R."/>
            <person name="Banfield J.F."/>
        </authorList>
    </citation>
    <scope>NUCLEOTIDE SEQUENCE [LARGE SCALE GENOMIC DNA]</scope>
    <source>
        <strain evidence="4">WS_8</strain>
    </source>
</reference>
<feature type="domain" description="PurM-like C-terminal" evidence="3">
    <location>
        <begin position="160"/>
        <end position="316"/>
    </location>
</feature>
<dbReference type="InterPro" id="IPR036921">
    <property type="entry name" value="PurM-like_N_sf"/>
</dbReference>
<dbReference type="SUPFAM" id="SSF56042">
    <property type="entry name" value="PurM C-terminal domain-like"/>
    <property type="match status" value="1"/>
</dbReference>
<feature type="domain" description="PurM-like N-terminal" evidence="2">
    <location>
        <begin position="36"/>
        <end position="135"/>
    </location>
</feature>
<sequence length="352" mass="36434">MVESRLGKLAPDTLERLIFPHLGAARPEVRVGPRVGADCAIVRLGAGRVMAVTTDPFSLVPAWGLEMSARCSCHLLASDLWTSGIPPAYASLGFLLSPGFDDAELGIYWKAMSAEWEALGVAVVAGHTGRHAGCESTVIGLGTLIGVGDEGRALTAAMAGPGDVVIVTKGCAIEATAVAAWAFPGRLALDAAGLARARALVDQVSVVSDCRAALRVGVGEHGVTSLHDATEGGVLGGLLELAHASGLDLRVEQQRIPLSAEARAACEAFGGIDPYWTLSQGTLIVTARPARAATVLESLAQEGITGARVGEMVPGSGKLWLTSSDGAVRVIAEPTPDPYWAAYERSVREAWA</sequence>